<dbReference type="CDD" id="cd00041">
    <property type="entry name" value="CUB"/>
    <property type="match status" value="2"/>
</dbReference>
<evidence type="ECO:0000256" key="3">
    <source>
        <dbReference type="PROSITE-ProRule" id="PRU00059"/>
    </source>
</evidence>
<accession>A0AAV2S9X4</accession>
<comment type="caution">
    <text evidence="3">Lacks conserved residue(s) required for the propagation of feature annotation.</text>
</comment>
<comment type="caution">
    <text evidence="7">The sequence shown here is derived from an EMBL/GenBank/DDBJ whole genome shotgun (WGS) entry which is preliminary data.</text>
</comment>
<name>A0AAV2S9X4_MEGNR</name>
<feature type="non-terminal residue" evidence="7">
    <location>
        <position position="300"/>
    </location>
</feature>
<feature type="domain" description="CUB" evidence="6">
    <location>
        <begin position="125"/>
        <end position="230"/>
    </location>
</feature>
<gene>
    <name evidence="7" type="ORF">MNOR_LOCUS34177</name>
</gene>
<dbReference type="SMART" id="SM00042">
    <property type="entry name" value="CUB"/>
    <property type="match status" value="1"/>
</dbReference>
<proteinExistence type="predicted"/>
<reference evidence="7 8" key="1">
    <citation type="submission" date="2024-05" db="EMBL/GenBank/DDBJ databases">
        <authorList>
            <person name="Wallberg A."/>
        </authorList>
    </citation>
    <scope>NUCLEOTIDE SEQUENCE [LARGE SCALE GENOMIC DNA]</scope>
</reference>
<keyword evidence="8" id="KW-1185">Reference proteome</keyword>
<evidence type="ECO:0000313" key="7">
    <source>
        <dbReference type="EMBL" id="CAL4171633.1"/>
    </source>
</evidence>
<dbReference type="InterPro" id="IPR000859">
    <property type="entry name" value="CUB_dom"/>
</dbReference>
<dbReference type="EMBL" id="CAXKWB010051720">
    <property type="protein sequence ID" value="CAL4171633.1"/>
    <property type="molecule type" value="Genomic_DNA"/>
</dbReference>
<evidence type="ECO:0000259" key="6">
    <source>
        <dbReference type="PROSITE" id="PS01180"/>
    </source>
</evidence>
<feature type="compositionally biased region" description="Basic and acidic residues" evidence="4">
    <location>
        <begin position="29"/>
        <end position="46"/>
    </location>
</feature>
<keyword evidence="1" id="KW-0677">Repeat</keyword>
<dbReference type="Pfam" id="PF00431">
    <property type="entry name" value="CUB"/>
    <property type="match status" value="2"/>
</dbReference>
<dbReference type="PROSITE" id="PS01180">
    <property type="entry name" value="CUB"/>
    <property type="match status" value="2"/>
</dbReference>
<dbReference type="AlphaFoldDB" id="A0AAV2S9X4"/>
<evidence type="ECO:0000256" key="2">
    <source>
        <dbReference type="ARBA" id="ARBA00023157"/>
    </source>
</evidence>
<protein>
    <recommendedName>
        <fullName evidence="6">CUB domain-containing protein</fullName>
    </recommendedName>
</protein>
<organism evidence="7 8">
    <name type="scientific">Meganyctiphanes norvegica</name>
    <name type="common">Northern krill</name>
    <name type="synonym">Thysanopoda norvegica</name>
    <dbReference type="NCBI Taxonomy" id="48144"/>
    <lineage>
        <taxon>Eukaryota</taxon>
        <taxon>Metazoa</taxon>
        <taxon>Ecdysozoa</taxon>
        <taxon>Arthropoda</taxon>
        <taxon>Crustacea</taxon>
        <taxon>Multicrustacea</taxon>
        <taxon>Malacostraca</taxon>
        <taxon>Eumalacostraca</taxon>
        <taxon>Eucarida</taxon>
        <taxon>Euphausiacea</taxon>
        <taxon>Euphausiidae</taxon>
        <taxon>Meganyctiphanes</taxon>
    </lineage>
</organism>
<feature type="non-terminal residue" evidence="7">
    <location>
        <position position="1"/>
    </location>
</feature>
<evidence type="ECO:0000313" key="8">
    <source>
        <dbReference type="Proteomes" id="UP001497623"/>
    </source>
</evidence>
<feature type="domain" description="CUB" evidence="6">
    <location>
        <begin position="232"/>
        <end position="300"/>
    </location>
</feature>
<sequence>THRRTMKLILVTVSAIAVLSANSRGFIGEPKELGRSDKPPRWSDSPKLHQTLKKIIPDEPASRDSTNKAQKTMGNALLVPNSARSRQLPELPQLMRKRPLNINSTTDKDLKVKKKLCCDIVTESCGGVYTSSNGRIDYPTSGLYQNYENCVWIIRTTRQIRITFLSFSTETRYDFLYVRDGDSPGSRELGKFHGNAVPRPLQTSGNAAYLQFTSDYSNIDRGFVMTWESIACGGELTGSHGTVRHPTSGGKYQNNENCVWIIRAHTPIKITIHKLNTEGNYDLLHIRRFKSTCAKLIYQY</sequence>
<evidence type="ECO:0000256" key="1">
    <source>
        <dbReference type="ARBA" id="ARBA00022737"/>
    </source>
</evidence>
<dbReference type="Gene3D" id="2.60.120.290">
    <property type="entry name" value="Spermadhesin, CUB domain"/>
    <property type="match status" value="2"/>
</dbReference>
<evidence type="ECO:0000256" key="5">
    <source>
        <dbReference type="SAM" id="SignalP"/>
    </source>
</evidence>
<dbReference type="Proteomes" id="UP001497623">
    <property type="component" value="Unassembled WGS sequence"/>
</dbReference>
<dbReference type="PANTHER" id="PTHR24251">
    <property type="entry name" value="OVOCHYMASE-RELATED"/>
    <property type="match status" value="1"/>
</dbReference>
<feature type="region of interest" description="Disordered" evidence="4">
    <location>
        <begin position="27"/>
        <end position="46"/>
    </location>
</feature>
<feature type="chain" id="PRO_5043662899" description="CUB domain-containing protein" evidence="5">
    <location>
        <begin position="22"/>
        <end position="300"/>
    </location>
</feature>
<dbReference type="SUPFAM" id="SSF49854">
    <property type="entry name" value="Spermadhesin, CUB domain"/>
    <property type="match status" value="2"/>
</dbReference>
<evidence type="ECO:0000256" key="4">
    <source>
        <dbReference type="SAM" id="MobiDB-lite"/>
    </source>
</evidence>
<keyword evidence="2" id="KW-1015">Disulfide bond</keyword>
<feature type="signal peptide" evidence="5">
    <location>
        <begin position="1"/>
        <end position="21"/>
    </location>
</feature>
<keyword evidence="5" id="KW-0732">Signal</keyword>
<dbReference type="InterPro" id="IPR035914">
    <property type="entry name" value="Sperma_CUB_dom_sf"/>
</dbReference>